<name>A0AAF3EH28_9BILA</name>
<accession>A0AAF3EH28</accession>
<dbReference type="AlphaFoldDB" id="A0AAF3EH28"/>
<sequence length="304" mass="34970">MSSTADNYYLGSLPLAAMAWIRLGVQPMVCLVGDPKEYESNLTRPSIEILKKLNTTITFLQGKITLKKATIAQHCRLYAANSQLPLQPEDVIIISDSDYIPIHKERHWADGVDLMLYNSQCCGYENHRGSHFPHLTVLTMGMTVATFREVLGTSKARYENATSIEGDLLNSFGKEGFEEAYNQARDLEQLHKHRMWYSDQILISYRINQWKRNKPGVSRTGEWSLVGARLDRMSWPRPEEVEKINVSTYGDMHLMRPAMKKWLDIRPVFKNLFSPEFYKMADDYGVKLLDYHSQDLGPNPQSFV</sequence>
<protein>
    <submittedName>
        <fullName evidence="2">Uncharacterized protein</fullName>
    </submittedName>
</protein>
<keyword evidence="1" id="KW-1185">Reference proteome</keyword>
<dbReference type="WBParaSite" id="MBELARI_LOCUS13295">
    <property type="protein sequence ID" value="MBELARI_LOCUS13295"/>
    <property type="gene ID" value="MBELARI_LOCUS13295"/>
</dbReference>
<organism evidence="1 2">
    <name type="scientific">Mesorhabditis belari</name>
    <dbReference type="NCBI Taxonomy" id="2138241"/>
    <lineage>
        <taxon>Eukaryota</taxon>
        <taxon>Metazoa</taxon>
        <taxon>Ecdysozoa</taxon>
        <taxon>Nematoda</taxon>
        <taxon>Chromadorea</taxon>
        <taxon>Rhabditida</taxon>
        <taxon>Rhabditina</taxon>
        <taxon>Rhabditomorpha</taxon>
        <taxon>Rhabditoidea</taxon>
        <taxon>Rhabditidae</taxon>
        <taxon>Mesorhabditinae</taxon>
        <taxon>Mesorhabditis</taxon>
    </lineage>
</organism>
<evidence type="ECO:0000313" key="2">
    <source>
        <dbReference type="WBParaSite" id="MBELARI_LOCUS13295"/>
    </source>
</evidence>
<evidence type="ECO:0000313" key="1">
    <source>
        <dbReference type="Proteomes" id="UP000887575"/>
    </source>
</evidence>
<dbReference type="Proteomes" id="UP000887575">
    <property type="component" value="Unassembled WGS sequence"/>
</dbReference>
<proteinExistence type="predicted"/>
<reference evidence="2" key="1">
    <citation type="submission" date="2024-02" db="UniProtKB">
        <authorList>
            <consortium name="WormBaseParasite"/>
        </authorList>
    </citation>
    <scope>IDENTIFICATION</scope>
</reference>